<protein>
    <recommendedName>
        <fullName evidence="2">Isoprenyl transferase</fullName>
        <ecNumber evidence="2">2.5.1.-</ecNumber>
    </recommendedName>
</protein>
<evidence type="ECO:0000313" key="4">
    <source>
        <dbReference type="EMBL" id="QHQ34713.1"/>
    </source>
</evidence>
<evidence type="ECO:0000313" key="5">
    <source>
        <dbReference type="Proteomes" id="UP000464495"/>
    </source>
</evidence>
<dbReference type="PANTHER" id="PTHR10291">
    <property type="entry name" value="DEHYDRODOLICHYL DIPHOSPHATE SYNTHASE FAMILY MEMBER"/>
    <property type="match status" value="1"/>
</dbReference>
<feature type="binding site" evidence="2">
    <location>
        <position position="70"/>
    </location>
    <ligand>
        <name>substrate</name>
    </ligand>
</feature>
<dbReference type="KEGG" id="amaq:GO499_05655"/>
<sequence length="243" mass="27463">MPNTRALHRRAVPEHVAIIMDGNGRWATRRGMPRLAGHKRGVERVREIVEACPGMGVKHLTLFAFSTENWKRSSGEVNGLMRLFRWYIRKESARLLEAGVRMRFIGMRHRLSADLQAMMTQIEELTAENTDLTLTVAIDYGGRCEILRAARKMAEAAKTGAFDLDDLSEDSFGQFLDTDGLPDPDLVLRTSGEVRISNYLLWQAAYAEYDFLDICWPDFTAETLAQCIASYGERDRRFGAVAG</sequence>
<feature type="binding site" evidence="2">
    <location>
        <position position="26"/>
    </location>
    <ligand>
        <name>substrate</name>
    </ligand>
</feature>
<comment type="function">
    <text evidence="2">Catalyzes the condensation of isopentenyl diphosphate (IPP) with allylic pyrophosphates generating different type of terpenoids.</text>
</comment>
<dbReference type="SUPFAM" id="SSF64005">
    <property type="entry name" value="Undecaprenyl diphosphate synthase"/>
    <property type="match status" value="1"/>
</dbReference>
<feature type="binding site" evidence="2">
    <location>
        <position position="189"/>
    </location>
    <ligand>
        <name>substrate</name>
    </ligand>
</feature>
<comment type="similarity">
    <text evidence="2">Belongs to the UPP synthase family.</text>
</comment>
<feature type="binding site" evidence="2">
    <location>
        <begin position="22"/>
        <end position="25"/>
    </location>
    <ligand>
        <name>substrate</name>
    </ligand>
</feature>
<dbReference type="GO" id="GO:0005829">
    <property type="term" value="C:cytosol"/>
    <property type="evidence" value="ECO:0007669"/>
    <property type="project" value="TreeGrafter"/>
</dbReference>
<keyword evidence="2" id="KW-0479">Metal-binding</keyword>
<keyword evidence="3" id="KW-0175">Coiled coil</keyword>
<feature type="binding site" evidence="2">
    <location>
        <position position="21"/>
    </location>
    <ligand>
        <name>Mg(2+)</name>
        <dbReference type="ChEBI" id="CHEBI:18420"/>
    </ligand>
</feature>
<dbReference type="RefSeq" id="WP_161861282.1">
    <property type="nucleotide sequence ID" value="NZ_CP046620.1"/>
</dbReference>
<keyword evidence="1 2" id="KW-0808">Transferase</keyword>
<dbReference type="InterPro" id="IPR036424">
    <property type="entry name" value="UPP_synth-like_sf"/>
</dbReference>
<reference evidence="4 5" key="1">
    <citation type="submission" date="2019-12" db="EMBL/GenBank/DDBJ databases">
        <title>Complete genome sequence of Algicella marina strain 9Alg 56(T) isolated from the red alga Tichocarpus crinitus.</title>
        <authorList>
            <person name="Kim S.-G."/>
            <person name="Nedashkovskaya O.I."/>
        </authorList>
    </citation>
    <scope>NUCLEOTIDE SEQUENCE [LARGE SCALE GENOMIC DNA]</scope>
    <source>
        <strain evidence="4 5">9Alg 56</strain>
    </source>
</reference>
<dbReference type="PROSITE" id="PS01066">
    <property type="entry name" value="UPP_SYNTHASE"/>
    <property type="match status" value="1"/>
</dbReference>
<dbReference type="EMBL" id="CP046620">
    <property type="protein sequence ID" value="QHQ34713.1"/>
    <property type="molecule type" value="Genomic_DNA"/>
</dbReference>
<feature type="binding site" evidence="2">
    <location>
        <begin position="195"/>
        <end position="197"/>
    </location>
    <ligand>
        <name>substrate</name>
    </ligand>
</feature>
<feature type="binding site" evidence="2">
    <location>
        <position position="38"/>
    </location>
    <ligand>
        <name>substrate</name>
    </ligand>
</feature>
<gene>
    <name evidence="4" type="primary">uppS</name>
    <name evidence="4" type="ORF">GO499_05655</name>
</gene>
<dbReference type="HAMAP" id="MF_01139">
    <property type="entry name" value="ISPT"/>
    <property type="match status" value="1"/>
</dbReference>
<proteinExistence type="inferred from homology"/>
<dbReference type="Gene3D" id="3.40.1180.10">
    <property type="entry name" value="Decaprenyl diphosphate synthase-like"/>
    <property type="match status" value="1"/>
</dbReference>
<dbReference type="Proteomes" id="UP000464495">
    <property type="component" value="Chromosome"/>
</dbReference>
<name>A0A6P1SZB6_9RHOB</name>
<dbReference type="PANTHER" id="PTHR10291:SF0">
    <property type="entry name" value="DEHYDRODOLICHYL DIPHOSPHATE SYNTHASE 2"/>
    <property type="match status" value="1"/>
</dbReference>
<dbReference type="EC" id="2.5.1.-" evidence="2"/>
<dbReference type="InterPro" id="IPR018520">
    <property type="entry name" value="UPP_synth-like_CS"/>
</dbReference>
<keyword evidence="2" id="KW-0460">Magnesium</keyword>
<dbReference type="NCBIfam" id="TIGR00055">
    <property type="entry name" value="uppS"/>
    <property type="match status" value="1"/>
</dbReference>
<dbReference type="CDD" id="cd00475">
    <property type="entry name" value="Cis_IPPS"/>
    <property type="match status" value="1"/>
</dbReference>
<feature type="binding site" evidence="2">
    <location>
        <position position="72"/>
    </location>
    <ligand>
        <name>substrate</name>
    </ligand>
</feature>
<dbReference type="FunFam" id="3.40.1180.10:FF:000001">
    <property type="entry name" value="(2E,6E)-farnesyl-diphosphate-specific ditrans,polycis-undecaprenyl-diphosphate synthase"/>
    <property type="match status" value="1"/>
</dbReference>
<accession>A0A6P1SZB6</accession>
<dbReference type="GO" id="GO:0008834">
    <property type="term" value="F:ditrans,polycis-undecaprenyl-diphosphate synthase [(2E,6E)-farnesyl-diphosphate specific] activity"/>
    <property type="evidence" value="ECO:0007669"/>
    <property type="project" value="TreeGrafter"/>
</dbReference>
<feature type="coiled-coil region" evidence="3">
    <location>
        <begin position="108"/>
        <end position="135"/>
    </location>
</feature>
<dbReference type="GO" id="GO:0016094">
    <property type="term" value="P:polyprenol biosynthetic process"/>
    <property type="evidence" value="ECO:0007669"/>
    <property type="project" value="TreeGrafter"/>
</dbReference>
<dbReference type="Pfam" id="PF01255">
    <property type="entry name" value="Prenyltransf"/>
    <property type="match status" value="1"/>
</dbReference>
<organism evidence="4 5">
    <name type="scientific">Algicella marina</name>
    <dbReference type="NCBI Taxonomy" id="2683284"/>
    <lineage>
        <taxon>Bacteria</taxon>
        <taxon>Pseudomonadati</taxon>
        <taxon>Pseudomonadota</taxon>
        <taxon>Alphaproteobacteria</taxon>
        <taxon>Rhodobacterales</taxon>
        <taxon>Paracoccaceae</taxon>
        <taxon>Algicella</taxon>
    </lineage>
</organism>
<dbReference type="InterPro" id="IPR001441">
    <property type="entry name" value="UPP_synth-like"/>
</dbReference>
<feature type="active site" evidence="2">
    <location>
        <position position="21"/>
    </location>
</feature>
<feature type="binding site" evidence="2">
    <location>
        <position position="34"/>
    </location>
    <ligand>
        <name>substrate</name>
    </ligand>
</feature>
<feature type="binding site" evidence="2">
    <location>
        <begin position="66"/>
        <end position="68"/>
    </location>
    <ligand>
        <name>substrate</name>
    </ligand>
</feature>
<dbReference type="AlphaFoldDB" id="A0A6P1SZB6"/>
<dbReference type="GO" id="GO:0000287">
    <property type="term" value="F:magnesium ion binding"/>
    <property type="evidence" value="ECO:0007669"/>
    <property type="project" value="UniProtKB-UniRule"/>
</dbReference>
<evidence type="ECO:0000256" key="3">
    <source>
        <dbReference type="SAM" id="Coils"/>
    </source>
</evidence>
<comment type="subunit">
    <text evidence="2">Homodimer.</text>
</comment>
<feature type="binding site" evidence="2">
    <location>
        <position position="208"/>
    </location>
    <ligand>
        <name>Mg(2+)</name>
        <dbReference type="ChEBI" id="CHEBI:18420"/>
    </ligand>
</feature>
<feature type="active site" description="Proton acceptor" evidence="2">
    <location>
        <position position="69"/>
    </location>
</feature>
<evidence type="ECO:0000256" key="1">
    <source>
        <dbReference type="ARBA" id="ARBA00022679"/>
    </source>
</evidence>
<evidence type="ECO:0000256" key="2">
    <source>
        <dbReference type="HAMAP-Rule" id="MF_01139"/>
    </source>
</evidence>
<keyword evidence="5" id="KW-1185">Reference proteome</keyword>
<comment type="cofactor">
    <cofactor evidence="2">
        <name>Mg(2+)</name>
        <dbReference type="ChEBI" id="CHEBI:18420"/>
    </cofactor>
    <text evidence="2">Binds 2 magnesium ions per subunit.</text>
</comment>